<gene>
    <name evidence="2" type="ORF">CYCCA115_LOCUS14789</name>
</gene>
<dbReference type="PANTHER" id="PTHR12766">
    <property type="entry name" value="DEATH DOMAIN-ASSOCIATED PROTEIN 6 DAXX"/>
    <property type="match status" value="1"/>
</dbReference>
<dbReference type="AlphaFoldDB" id="A0AAD2FVH4"/>
<keyword evidence="3" id="KW-1185">Reference proteome</keyword>
<dbReference type="EMBL" id="CAKOGP040001858">
    <property type="protein sequence ID" value="CAJ1954194.1"/>
    <property type="molecule type" value="Genomic_DNA"/>
</dbReference>
<protein>
    <submittedName>
        <fullName evidence="2">Uncharacterized protein</fullName>
    </submittedName>
</protein>
<accession>A0AAD2FVH4</accession>
<dbReference type="InterPro" id="IPR016024">
    <property type="entry name" value="ARM-type_fold"/>
</dbReference>
<proteinExistence type="predicted"/>
<dbReference type="PANTHER" id="PTHR12766:SF7">
    <property type="entry name" value="DEATH DOMAIN-ASSOCIATED PROTEIN 6"/>
    <property type="match status" value="1"/>
</dbReference>
<feature type="compositionally biased region" description="Low complexity" evidence="1">
    <location>
        <begin position="138"/>
        <end position="150"/>
    </location>
</feature>
<dbReference type="Proteomes" id="UP001295423">
    <property type="component" value="Unassembled WGS sequence"/>
</dbReference>
<feature type="compositionally biased region" description="Polar residues" evidence="1">
    <location>
        <begin position="61"/>
        <end position="83"/>
    </location>
</feature>
<name>A0AAD2FVH4_9STRA</name>
<sequence>MDEPNNKRRRTNKVLIKQEPGSTSSTNPSPASLQQQQHHQDSESSARPERTETPIIPAGAPNNSRVRQRSNSTQSHGNNTTSISNPGNGNQSTTTTTTTTSPQNNNNINNNTQDYNNNSNLQQNANNANSQPHHHHQQQQQNSPQQQQEQQKQKQQEQQLQAQRDNIIRPLLRELRTGRTVDAAIKAIQRLYGALMNITTSTGKEADASVQMARCITQWNGCGAILMALKDWYLESTDFACKAVKVLVQITGAVPIAKQFIVELGGLRTLLKVSEGGLHAYSASKNNNNSNANAKGPTRVPLKLTVALEKKLSYQLQSNVVGLLHNLIGGVDYSIGKEVAAEECLDLVIDALKCWPDDKYTQKRGIRYLLKVGRMQDSQVTTMLQQKQVGILFVQALDRFRNISPGVKEMAQEALLWYATS</sequence>
<feature type="region of interest" description="Disordered" evidence="1">
    <location>
        <begin position="1"/>
        <end position="161"/>
    </location>
</feature>
<feature type="compositionally biased region" description="Basic and acidic residues" evidence="1">
    <location>
        <begin position="38"/>
        <end position="52"/>
    </location>
</feature>
<dbReference type="SUPFAM" id="SSF48371">
    <property type="entry name" value="ARM repeat"/>
    <property type="match status" value="1"/>
</dbReference>
<evidence type="ECO:0000256" key="1">
    <source>
        <dbReference type="SAM" id="MobiDB-lite"/>
    </source>
</evidence>
<dbReference type="Gene3D" id="1.25.10.10">
    <property type="entry name" value="Leucine-rich Repeat Variant"/>
    <property type="match status" value="1"/>
</dbReference>
<dbReference type="InterPro" id="IPR011989">
    <property type="entry name" value="ARM-like"/>
</dbReference>
<evidence type="ECO:0000313" key="2">
    <source>
        <dbReference type="EMBL" id="CAJ1954194.1"/>
    </source>
</evidence>
<feature type="compositionally biased region" description="Low complexity" evidence="1">
    <location>
        <begin position="84"/>
        <end position="131"/>
    </location>
</feature>
<reference evidence="2" key="1">
    <citation type="submission" date="2023-08" db="EMBL/GenBank/DDBJ databases">
        <authorList>
            <person name="Audoor S."/>
            <person name="Bilcke G."/>
        </authorList>
    </citation>
    <scope>NUCLEOTIDE SEQUENCE</scope>
</reference>
<organism evidence="2 3">
    <name type="scientific">Cylindrotheca closterium</name>
    <dbReference type="NCBI Taxonomy" id="2856"/>
    <lineage>
        <taxon>Eukaryota</taxon>
        <taxon>Sar</taxon>
        <taxon>Stramenopiles</taxon>
        <taxon>Ochrophyta</taxon>
        <taxon>Bacillariophyta</taxon>
        <taxon>Bacillariophyceae</taxon>
        <taxon>Bacillariophycidae</taxon>
        <taxon>Bacillariales</taxon>
        <taxon>Bacillariaceae</taxon>
        <taxon>Cylindrotheca</taxon>
    </lineage>
</organism>
<comment type="caution">
    <text evidence="2">The sequence shown here is derived from an EMBL/GenBank/DDBJ whole genome shotgun (WGS) entry which is preliminary data.</text>
</comment>
<feature type="compositionally biased region" description="Polar residues" evidence="1">
    <location>
        <begin position="20"/>
        <end position="33"/>
    </location>
</feature>
<evidence type="ECO:0000313" key="3">
    <source>
        <dbReference type="Proteomes" id="UP001295423"/>
    </source>
</evidence>